<sequence>MYQSLVHTLTLSGVAESKEAAFNQIFSQIKSKIAQEIPGIPLRIEPQNAEVVRAKETVYTERFLGIFFPRKRTRYEITAKITVQLQLIDISKIEFDREDRHLTRTQHLLRMK</sequence>
<evidence type="ECO:0000313" key="2">
    <source>
        <dbReference type="Proteomes" id="UP000186795"/>
    </source>
</evidence>
<dbReference type="OrthoDB" id="4202626at2"/>
<dbReference type="AlphaFoldDB" id="A0A1N7KR97"/>
<dbReference type="RefSeq" id="WP_076524145.1">
    <property type="nucleotide sequence ID" value="NZ_CP048103.1"/>
</dbReference>
<evidence type="ECO:0008006" key="3">
    <source>
        <dbReference type="Google" id="ProtNLM"/>
    </source>
</evidence>
<name>A0A1N7KR97_9BACL</name>
<gene>
    <name evidence="1" type="ORF">SAMN05421790_103221</name>
</gene>
<dbReference type="Pfam" id="PF14189">
    <property type="entry name" value="DUF4312"/>
    <property type="match status" value="1"/>
</dbReference>
<organism evidence="1 2">
    <name type="scientific">Kroppenstedtia eburnea</name>
    <dbReference type="NCBI Taxonomy" id="714067"/>
    <lineage>
        <taxon>Bacteria</taxon>
        <taxon>Bacillati</taxon>
        <taxon>Bacillota</taxon>
        <taxon>Bacilli</taxon>
        <taxon>Bacillales</taxon>
        <taxon>Thermoactinomycetaceae</taxon>
        <taxon>Kroppenstedtia</taxon>
    </lineage>
</organism>
<dbReference type="Proteomes" id="UP000186795">
    <property type="component" value="Unassembled WGS sequence"/>
</dbReference>
<dbReference type="EMBL" id="FTOD01000003">
    <property type="protein sequence ID" value="SIS64026.1"/>
    <property type="molecule type" value="Genomic_DNA"/>
</dbReference>
<keyword evidence="2" id="KW-1185">Reference proteome</keyword>
<proteinExistence type="predicted"/>
<reference evidence="2" key="1">
    <citation type="submission" date="2017-01" db="EMBL/GenBank/DDBJ databases">
        <authorList>
            <person name="Varghese N."/>
            <person name="Submissions S."/>
        </authorList>
    </citation>
    <scope>NUCLEOTIDE SEQUENCE [LARGE SCALE GENOMIC DNA]</scope>
    <source>
        <strain evidence="2">DSM 45196</strain>
    </source>
</reference>
<protein>
    <recommendedName>
        <fullName evidence="3">DUF4312 family protein</fullName>
    </recommendedName>
</protein>
<accession>A0A1N7KR97</accession>
<evidence type="ECO:0000313" key="1">
    <source>
        <dbReference type="EMBL" id="SIS64026.1"/>
    </source>
</evidence>
<dbReference type="InterPro" id="IPR020037">
    <property type="entry name" value="DUF4312"/>
</dbReference>